<comment type="caution">
    <text evidence="1">The sequence shown here is derived from an EMBL/GenBank/DDBJ whole genome shotgun (WGS) entry which is preliminary data.</text>
</comment>
<gene>
    <name evidence="1" type="ORF">CS533_14880</name>
</gene>
<name>A0A2G4U0F9_YERBE</name>
<evidence type="ECO:0000313" key="1">
    <source>
        <dbReference type="EMBL" id="PHZ26742.1"/>
    </source>
</evidence>
<organism evidence="1 2">
    <name type="scientific">Yersinia bercovieri</name>
    <dbReference type="NCBI Taxonomy" id="634"/>
    <lineage>
        <taxon>Bacteria</taxon>
        <taxon>Pseudomonadati</taxon>
        <taxon>Pseudomonadota</taxon>
        <taxon>Gammaproteobacteria</taxon>
        <taxon>Enterobacterales</taxon>
        <taxon>Yersiniaceae</taxon>
        <taxon>Yersinia</taxon>
    </lineage>
</organism>
<evidence type="ECO:0000313" key="2">
    <source>
        <dbReference type="Proteomes" id="UP000229378"/>
    </source>
</evidence>
<sequence length="50" mass="5801">MALKAKLESLDQSFKSNLLSISDHEIENLKNNNFNNEITAWSWSKSFTQQ</sequence>
<dbReference type="NCBIfam" id="NF038004">
    <property type="entry name" value="darobactin_RiPP"/>
    <property type="match status" value="1"/>
</dbReference>
<reference evidence="1 2" key="1">
    <citation type="submission" date="2017-10" db="EMBL/GenBank/DDBJ databases">
        <authorList>
            <person name="Banno H."/>
            <person name="Chua N.-H."/>
        </authorList>
    </citation>
    <scope>NUCLEOTIDE SEQUENCE [LARGE SCALE GENOMIC DNA]</scope>
    <source>
        <strain evidence="1 2">SCPM-O-B-7607</strain>
    </source>
</reference>
<accession>A0A2G4U0F9</accession>
<dbReference type="Proteomes" id="UP000229378">
    <property type="component" value="Unassembled WGS sequence"/>
</dbReference>
<protein>
    <recommendedName>
        <fullName evidence="3">No significant database hits</fullName>
    </recommendedName>
</protein>
<evidence type="ECO:0008006" key="3">
    <source>
        <dbReference type="Google" id="ProtNLM"/>
    </source>
</evidence>
<dbReference type="EMBL" id="PEHN01000016">
    <property type="protein sequence ID" value="PHZ26742.1"/>
    <property type="molecule type" value="Genomic_DNA"/>
</dbReference>
<proteinExistence type="predicted"/>
<dbReference type="AlphaFoldDB" id="A0A2G4U0F9"/>